<dbReference type="STRING" id="1121400.SAMN02746065_102115"/>
<accession>A0A1W1Z6X6</accession>
<dbReference type="EMBL" id="FWXY01000002">
    <property type="protein sequence ID" value="SMC44173.1"/>
    <property type="molecule type" value="Genomic_DNA"/>
</dbReference>
<dbReference type="InterPro" id="IPR011004">
    <property type="entry name" value="Trimer_LpxA-like_sf"/>
</dbReference>
<dbReference type="RefSeq" id="WP_084066788.1">
    <property type="nucleotide sequence ID" value="NZ_FWXY01000002.1"/>
</dbReference>
<organism evidence="1 2">
    <name type="scientific">Desulfocicer vacuolatum DSM 3385</name>
    <dbReference type="NCBI Taxonomy" id="1121400"/>
    <lineage>
        <taxon>Bacteria</taxon>
        <taxon>Pseudomonadati</taxon>
        <taxon>Thermodesulfobacteriota</taxon>
        <taxon>Desulfobacteria</taxon>
        <taxon>Desulfobacterales</taxon>
        <taxon>Desulfobacteraceae</taxon>
        <taxon>Desulfocicer</taxon>
    </lineage>
</organism>
<dbReference type="OrthoDB" id="9783357at2"/>
<keyword evidence="2" id="KW-1185">Reference proteome</keyword>
<sequence length="403" mass="44093">MNLKNGIDNCNYLMEKGVEIPLPHTLFIGPEVDLERISGEGVTLYPGTRISGKDTLIMSGTTLGKEAPVTLDNCHVGPDTHLKGGFFQDAVFVGKNSFGSGAHVRGGTILEEEAGAAHTVGLKQTILLPFVTLGSLINFCDLLMAGGTSRKDHSEVGSSYIHFNYTPEQHKATASLLGNVHQGVMLDQPPIFLGGQGGLVGPRSLAFGTVVAAGTICRRDEPRPGCLIFGGAMKSGSIPMGKKKFRDIHNIFEKNCHYIQNLIALLAWYQQIRPLFFSHNFLSKALLSGMQTTLEGCIKERIKRLDGFCEGLKRYGEKIQSRGDGPPAEVTPRDAVLRKWSKIKYQMEEKAFLYPLPRAPGDFVDCILHGIQHQGFHYTRVIHSLSPTARAMGMAWLKGICDD</sequence>
<gene>
    <name evidence="1" type="ORF">SAMN02746065_102115</name>
</gene>
<evidence type="ECO:0000313" key="2">
    <source>
        <dbReference type="Proteomes" id="UP000192418"/>
    </source>
</evidence>
<name>A0A1W1Z6X6_9BACT</name>
<dbReference type="SUPFAM" id="SSF51161">
    <property type="entry name" value="Trimeric LpxA-like enzymes"/>
    <property type="match status" value="1"/>
</dbReference>
<dbReference type="Gene3D" id="2.160.10.10">
    <property type="entry name" value="Hexapeptide repeat proteins"/>
    <property type="match status" value="1"/>
</dbReference>
<protein>
    <submittedName>
        <fullName evidence="1">UDP-N-acetylglucosamine/UDP-N-acetylgalactosamine diphosphorylase</fullName>
    </submittedName>
</protein>
<evidence type="ECO:0000313" key="1">
    <source>
        <dbReference type="EMBL" id="SMC44173.1"/>
    </source>
</evidence>
<reference evidence="1 2" key="1">
    <citation type="submission" date="2017-04" db="EMBL/GenBank/DDBJ databases">
        <authorList>
            <person name="Afonso C.L."/>
            <person name="Miller P.J."/>
            <person name="Scott M.A."/>
            <person name="Spackman E."/>
            <person name="Goraichik I."/>
            <person name="Dimitrov K.M."/>
            <person name="Suarez D.L."/>
            <person name="Swayne D.E."/>
        </authorList>
    </citation>
    <scope>NUCLEOTIDE SEQUENCE [LARGE SCALE GENOMIC DNA]</scope>
    <source>
        <strain evidence="1 2">DSM 3385</strain>
    </source>
</reference>
<dbReference type="AlphaFoldDB" id="A0A1W1Z6X6"/>
<dbReference type="Proteomes" id="UP000192418">
    <property type="component" value="Unassembled WGS sequence"/>
</dbReference>
<proteinExistence type="predicted"/>